<accession>A0A9D2N1N1</accession>
<feature type="binding site" evidence="6">
    <location>
        <position position="48"/>
    </location>
    <ligand>
        <name>isopentenyl diphosphate</name>
        <dbReference type="ChEBI" id="CHEBI:128769"/>
    </ligand>
</feature>
<feature type="domain" description="S1 motif" evidence="7">
    <location>
        <begin position="568"/>
        <end position="637"/>
    </location>
</feature>
<comment type="pathway">
    <text evidence="6">Isoprenoid biosynthesis; isopentenyl diphosphate biosynthesis via DXP pathway; isopentenyl diphosphate from 1-deoxy-D-xylulose 5-phosphate: step 6/6.</text>
</comment>
<dbReference type="GO" id="GO:0019288">
    <property type="term" value="P:isopentenyl diphosphate biosynthetic process, methylerythritol 4-phosphate pathway"/>
    <property type="evidence" value="ECO:0007669"/>
    <property type="project" value="UniProtKB-UniRule"/>
</dbReference>
<feature type="domain" description="S1 motif" evidence="7">
    <location>
        <begin position="310"/>
        <end position="380"/>
    </location>
</feature>
<comment type="cofactor">
    <cofactor evidence="6">
        <name>[4Fe-4S] cluster</name>
        <dbReference type="ChEBI" id="CHEBI:49883"/>
    </cofactor>
    <text evidence="6">Binds 1 [4Fe-4S] cluster per subunit.</text>
</comment>
<comment type="function">
    <text evidence="5">Binds mRNA; thus facilitating recognition of the initiation point. It is needed to translate mRNA with a short Shine-Dalgarno (SD) purine-rich sequence.</text>
</comment>
<dbReference type="PRINTS" id="PR00681">
    <property type="entry name" value="RIBOSOMALS1"/>
</dbReference>
<dbReference type="InterPro" id="IPR003029">
    <property type="entry name" value="S1_domain"/>
</dbReference>
<dbReference type="SMART" id="SM00316">
    <property type="entry name" value="S1"/>
    <property type="match status" value="4"/>
</dbReference>
<feature type="domain" description="S1 motif" evidence="7">
    <location>
        <begin position="398"/>
        <end position="464"/>
    </location>
</feature>
<comment type="caution">
    <text evidence="8">The sequence shown here is derived from an EMBL/GenBank/DDBJ whole genome shotgun (WGS) entry which is preliminary data.</text>
</comment>
<protein>
    <recommendedName>
        <fullName evidence="6">4-hydroxy-3-methylbut-2-enyl diphosphate reductase</fullName>
        <shortName evidence="6">HMBPP reductase</shortName>
        <ecNumber evidence="6">1.17.7.4</ecNumber>
    </recommendedName>
</protein>
<feature type="binding site" evidence="6">
    <location>
        <position position="275"/>
    </location>
    <ligand>
        <name>(2E)-4-hydroxy-3-methylbut-2-enyl diphosphate</name>
        <dbReference type="ChEBI" id="CHEBI:128753"/>
    </ligand>
</feature>
<feature type="domain" description="S1 motif" evidence="7">
    <location>
        <begin position="485"/>
        <end position="551"/>
    </location>
</feature>
<organism evidence="8 9">
    <name type="scientific">Candidatus Enterocloster excrementipullorum</name>
    <dbReference type="NCBI Taxonomy" id="2838559"/>
    <lineage>
        <taxon>Bacteria</taxon>
        <taxon>Bacillati</taxon>
        <taxon>Bacillota</taxon>
        <taxon>Clostridia</taxon>
        <taxon>Lachnospirales</taxon>
        <taxon>Lachnospiraceae</taxon>
        <taxon>Enterocloster</taxon>
    </lineage>
</organism>
<evidence type="ECO:0000256" key="6">
    <source>
        <dbReference type="HAMAP-Rule" id="MF_00191"/>
    </source>
</evidence>
<feature type="binding site" evidence="6">
    <location>
        <position position="231"/>
    </location>
    <ligand>
        <name>isopentenyl diphosphate</name>
        <dbReference type="ChEBI" id="CHEBI:128769"/>
    </ligand>
</feature>
<dbReference type="Gene3D" id="3.40.1010.20">
    <property type="entry name" value="4-hydroxy-3-methylbut-2-enyl diphosphate reductase, catalytic domain"/>
    <property type="match status" value="2"/>
</dbReference>
<dbReference type="PROSITE" id="PS50126">
    <property type="entry name" value="S1"/>
    <property type="match status" value="4"/>
</dbReference>
<dbReference type="HAMAP" id="MF_00191">
    <property type="entry name" value="IspH"/>
    <property type="match status" value="1"/>
</dbReference>
<feature type="binding site" evidence="6">
    <location>
        <position position="275"/>
    </location>
    <ligand>
        <name>dimethylallyl diphosphate</name>
        <dbReference type="ChEBI" id="CHEBI:57623"/>
    </ligand>
</feature>
<feature type="binding site" evidence="6">
    <location>
        <position position="233"/>
    </location>
    <ligand>
        <name>isopentenyl diphosphate</name>
        <dbReference type="ChEBI" id="CHEBI:128769"/>
    </ligand>
</feature>
<dbReference type="InterPro" id="IPR003451">
    <property type="entry name" value="LytB/IspH"/>
</dbReference>
<evidence type="ECO:0000256" key="2">
    <source>
        <dbReference type="ARBA" id="ARBA00022723"/>
    </source>
</evidence>
<keyword evidence="2 6" id="KW-0479">Metal-binding</keyword>
<keyword evidence="6" id="KW-0414">Isoprene biosynthesis</keyword>
<evidence type="ECO:0000256" key="3">
    <source>
        <dbReference type="ARBA" id="ARBA00023004"/>
    </source>
</evidence>
<feature type="binding site" evidence="6">
    <location>
        <position position="135"/>
    </location>
    <ligand>
        <name>isopentenyl diphosphate</name>
        <dbReference type="ChEBI" id="CHEBI:128769"/>
    </ligand>
</feature>
<dbReference type="InterPro" id="IPR012340">
    <property type="entry name" value="NA-bd_OB-fold"/>
</dbReference>
<dbReference type="PANTHER" id="PTHR30426:SF0">
    <property type="entry name" value="4-HYDROXY-3-METHYLBUT-2-ENYL DIPHOSPHATE REDUCTASE"/>
    <property type="match status" value="1"/>
</dbReference>
<evidence type="ECO:0000313" key="9">
    <source>
        <dbReference type="Proteomes" id="UP000823910"/>
    </source>
</evidence>
<evidence type="ECO:0000256" key="4">
    <source>
        <dbReference type="ARBA" id="ARBA00023014"/>
    </source>
</evidence>
<comment type="catalytic activity">
    <reaction evidence="6">
        <text>dimethylallyl diphosphate + 2 oxidized [2Fe-2S]-[ferredoxin] + H2O = (2E)-4-hydroxy-3-methylbut-2-enyl diphosphate + 2 reduced [2Fe-2S]-[ferredoxin] + 2 H(+)</text>
        <dbReference type="Rhea" id="RHEA:24825"/>
        <dbReference type="Rhea" id="RHEA-COMP:10000"/>
        <dbReference type="Rhea" id="RHEA-COMP:10001"/>
        <dbReference type="ChEBI" id="CHEBI:15377"/>
        <dbReference type="ChEBI" id="CHEBI:15378"/>
        <dbReference type="ChEBI" id="CHEBI:33737"/>
        <dbReference type="ChEBI" id="CHEBI:33738"/>
        <dbReference type="ChEBI" id="CHEBI:57623"/>
        <dbReference type="ChEBI" id="CHEBI:128753"/>
        <dbReference type="EC" id="1.17.7.4"/>
    </reaction>
</comment>
<dbReference type="GO" id="GO:0050992">
    <property type="term" value="P:dimethylallyl diphosphate biosynthetic process"/>
    <property type="evidence" value="ECO:0007669"/>
    <property type="project" value="UniProtKB-UniRule"/>
</dbReference>
<feature type="binding site" evidence="6">
    <location>
        <position position="232"/>
    </location>
    <ligand>
        <name>(2E)-4-hydroxy-3-methylbut-2-enyl diphosphate</name>
        <dbReference type="ChEBI" id="CHEBI:128753"/>
    </ligand>
</feature>
<feature type="binding site" evidence="6">
    <location>
        <position position="48"/>
    </location>
    <ligand>
        <name>(2E)-4-hydroxy-3-methylbut-2-enyl diphosphate</name>
        <dbReference type="ChEBI" id="CHEBI:128753"/>
    </ligand>
</feature>
<feature type="binding site" evidence="6">
    <location>
        <position position="232"/>
    </location>
    <ligand>
        <name>isopentenyl diphosphate</name>
        <dbReference type="ChEBI" id="CHEBI:128769"/>
    </ligand>
</feature>
<feature type="binding site" evidence="6">
    <location>
        <position position="203"/>
    </location>
    <ligand>
        <name>[4Fe-4S] cluster</name>
        <dbReference type="ChEBI" id="CHEBI:49883"/>
    </ligand>
</feature>
<dbReference type="CDD" id="cd04465">
    <property type="entry name" value="S1_RPS1_repeat_ec2_hs2"/>
    <property type="match status" value="1"/>
</dbReference>
<feature type="binding site" evidence="6">
    <location>
        <position position="85"/>
    </location>
    <ligand>
        <name>(2E)-4-hydroxy-3-methylbut-2-enyl diphosphate</name>
        <dbReference type="ChEBI" id="CHEBI:128753"/>
    </ligand>
</feature>
<dbReference type="PANTHER" id="PTHR30426">
    <property type="entry name" value="4-HYDROXY-3-METHYLBUT-2-ENYL DIPHOSPHATE REDUCTASE"/>
    <property type="match status" value="1"/>
</dbReference>
<dbReference type="NCBIfam" id="NF005208">
    <property type="entry name" value="PRK06676.1"/>
    <property type="match status" value="1"/>
</dbReference>
<feature type="active site" description="Proton donor" evidence="6">
    <location>
        <position position="137"/>
    </location>
</feature>
<dbReference type="CDD" id="cd13944">
    <property type="entry name" value="lytB_ispH"/>
    <property type="match status" value="1"/>
</dbReference>
<comment type="function">
    <text evidence="6">Catalyzes the conversion of 1-hydroxy-2-methyl-2-(E)-butenyl 4-diphosphate (HMBPP) into a mixture of isopentenyl diphosphate (IPP) and dimethylallyl diphosphate (DMAPP). Acts in the terminal step of the DOXP/MEP pathway for isoprenoid precursor biosynthesis.</text>
</comment>
<dbReference type="GO" id="GO:0051539">
    <property type="term" value="F:4 iron, 4 sulfur cluster binding"/>
    <property type="evidence" value="ECO:0007669"/>
    <property type="project" value="UniProtKB-UniRule"/>
</dbReference>
<evidence type="ECO:0000256" key="1">
    <source>
        <dbReference type="ARBA" id="ARBA00022485"/>
    </source>
</evidence>
<feature type="binding site" evidence="6">
    <location>
        <position position="85"/>
    </location>
    <ligand>
        <name>dimethylallyl diphosphate</name>
        <dbReference type="ChEBI" id="CHEBI:57623"/>
    </ligand>
</feature>
<keyword evidence="8" id="KW-0689">Ribosomal protein</keyword>
<keyword evidence="3 6" id="KW-0408">Iron</keyword>
<reference evidence="8" key="2">
    <citation type="submission" date="2021-04" db="EMBL/GenBank/DDBJ databases">
        <authorList>
            <person name="Gilroy R."/>
        </authorList>
    </citation>
    <scope>NUCLEOTIDE SEQUENCE</scope>
    <source>
        <strain evidence="8">CHK180-15479</strain>
    </source>
</reference>
<dbReference type="InterPro" id="IPR035104">
    <property type="entry name" value="Ribosomal_protein_S1-like"/>
</dbReference>
<dbReference type="EMBL" id="DWWT01000065">
    <property type="protein sequence ID" value="HJC06930.1"/>
    <property type="molecule type" value="Genomic_DNA"/>
</dbReference>
<dbReference type="NCBIfam" id="TIGR00216">
    <property type="entry name" value="ispH_lytB"/>
    <property type="match status" value="1"/>
</dbReference>
<sequence length="664" mass="73338">MSREVIVAKTAGFCFGVERAVDRVYDQIEAQARGEIRGPIYTYGPIIHNEEVVRDLGEKGVRVLETEEDLRRLPVNQGTVIIRSHGVSRHIYDILKERGVEIVDATCPFVKKIHRIVAEHSAAGDVVVIIGSPSHPEVEGIRGWGNADTVVIESEEEAERFFPPEGRRLCIVSQTTFNYNKFKELVEKISKKGYDSSVLNTICNATQERQVEAAKIASQVEAMIVVGGRHSSNTQKLYEICLKECKNTFYIQTLGDLDPDSVSSVRSVGITAGASTPKKIIEEVHTRMAEQSFAELLKQEEESTKPIRTGEIVTGQVIEVSKDEIILSIAGNKSEGVITREEYSNDNNLDLTTKVQVGEEMEAKVIKLNDGVGMVSLSYKRMAADRGNKRLEEACANQEVLTAKVTQVLDGGLSVEVEGARVFIPASLVSDMYERDLSKYAGQEIQFVITEFNPKRRRIIGDRKQLLVAQKAKMKEELFARIQPGDTVEGTVKNVTDFGAFVDLGGADGLLHISEMSWGRVENPKKVFKTGEKLRVLIKDIQGEKIALSLKFPEENPWVHAAEKYAAGSVVSGRVARMTDFGAFVELEPGVDALLHVSQISREHIEKPSDVLKIGQEVEAKVVDFNEADHKISLSIKALLNAPAHEDADVADVDIDAVAQSTEE</sequence>
<dbReference type="SUPFAM" id="SSF50249">
    <property type="entry name" value="Nucleic acid-binding proteins"/>
    <property type="match status" value="4"/>
</dbReference>
<comment type="similarity">
    <text evidence="6">Belongs to the IspH family.</text>
</comment>
<dbReference type="Gene3D" id="3.40.50.11270">
    <property type="match status" value="1"/>
</dbReference>
<feature type="binding site" evidence="6">
    <location>
        <position position="232"/>
    </location>
    <ligand>
        <name>dimethylallyl diphosphate</name>
        <dbReference type="ChEBI" id="CHEBI:57623"/>
    </ligand>
</feature>
<comment type="pathway">
    <text evidence="6">Isoprenoid biosynthesis; dimethylallyl diphosphate biosynthesis; dimethylallyl diphosphate from (2E)-4-hydroxy-3-methylbutenyl diphosphate: step 1/1.</text>
</comment>
<dbReference type="Pfam" id="PF00575">
    <property type="entry name" value="S1"/>
    <property type="match status" value="4"/>
</dbReference>
<feature type="binding site" evidence="6">
    <location>
        <position position="231"/>
    </location>
    <ligand>
        <name>(2E)-4-hydroxy-3-methylbut-2-enyl diphosphate</name>
        <dbReference type="ChEBI" id="CHEBI:128753"/>
    </ligand>
</feature>
<keyword evidence="6 8" id="KW-0560">Oxidoreductase</keyword>
<dbReference type="EC" id="1.17.7.4" evidence="6"/>
<feature type="binding site" evidence="6">
    <location>
        <position position="135"/>
    </location>
    <ligand>
        <name>(2E)-4-hydroxy-3-methylbut-2-enyl diphosphate</name>
        <dbReference type="ChEBI" id="CHEBI:128753"/>
    </ligand>
</feature>
<keyword evidence="4 6" id="KW-0411">Iron-sulfur</keyword>
<feature type="binding site" evidence="6">
    <location>
        <position position="14"/>
    </location>
    <ligand>
        <name>[4Fe-4S] cluster</name>
        <dbReference type="ChEBI" id="CHEBI:49883"/>
    </ligand>
</feature>
<keyword evidence="1 6" id="KW-0004">4Fe-4S</keyword>
<dbReference type="GO" id="GO:0051745">
    <property type="term" value="F:4-hydroxy-3-methylbut-2-enyl diphosphate reductase activity"/>
    <property type="evidence" value="ECO:0007669"/>
    <property type="project" value="UniProtKB-UniRule"/>
</dbReference>
<feature type="binding site" evidence="6">
    <location>
        <position position="48"/>
    </location>
    <ligand>
        <name>dimethylallyl diphosphate</name>
        <dbReference type="ChEBI" id="CHEBI:57623"/>
    </ligand>
</feature>
<evidence type="ECO:0000256" key="5">
    <source>
        <dbReference type="ARBA" id="ARBA00025604"/>
    </source>
</evidence>
<feature type="binding site" evidence="6">
    <location>
        <position position="231"/>
    </location>
    <ligand>
        <name>dimethylallyl diphosphate</name>
        <dbReference type="ChEBI" id="CHEBI:57623"/>
    </ligand>
</feature>
<dbReference type="Proteomes" id="UP000823910">
    <property type="component" value="Unassembled WGS sequence"/>
</dbReference>
<feature type="binding site" evidence="6">
    <location>
        <position position="233"/>
    </location>
    <ligand>
        <name>dimethylallyl diphosphate</name>
        <dbReference type="ChEBI" id="CHEBI:57623"/>
    </ligand>
</feature>
<dbReference type="FunFam" id="2.40.50.140:FF:000103">
    <property type="entry name" value="protein RRP5 homolog"/>
    <property type="match status" value="1"/>
</dbReference>
<dbReference type="GO" id="GO:0046872">
    <property type="term" value="F:metal ion binding"/>
    <property type="evidence" value="ECO:0007669"/>
    <property type="project" value="UniProtKB-KW"/>
</dbReference>
<dbReference type="NCBIfam" id="NF000907">
    <property type="entry name" value="PRK00087.1"/>
    <property type="match status" value="1"/>
</dbReference>
<feature type="binding site" evidence="6">
    <location>
        <position position="85"/>
    </location>
    <ligand>
        <name>isopentenyl diphosphate</name>
        <dbReference type="ChEBI" id="CHEBI:128769"/>
    </ligand>
</feature>
<comment type="catalytic activity">
    <reaction evidence="6">
        <text>isopentenyl diphosphate + 2 oxidized [2Fe-2S]-[ferredoxin] + H2O = (2E)-4-hydroxy-3-methylbut-2-enyl diphosphate + 2 reduced [2Fe-2S]-[ferredoxin] + 2 H(+)</text>
        <dbReference type="Rhea" id="RHEA:24488"/>
        <dbReference type="Rhea" id="RHEA-COMP:10000"/>
        <dbReference type="Rhea" id="RHEA-COMP:10001"/>
        <dbReference type="ChEBI" id="CHEBI:15377"/>
        <dbReference type="ChEBI" id="CHEBI:15378"/>
        <dbReference type="ChEBI" id="CHEBI:33737"/>
        <dbReference type="ChEBI" id="CHEBI:33738"/>
        <dbReference type="ChEBI" id="CHEBI:128753"/>
        <dbReference type="ChEBI" id="CHEBI:128769"/>
        <dbReference type="EC" id="1.17.7.4"/>
    </reaction>
</comment>
<keyword evidence="8" id="KW-0687">Ribonucleoprotein</keyword>
<dbReference type="CDD" id="cd05688">
    <property type="entry name" value="S1_RPS1_repeat_ec3"/>
    <property type="match status" value="1"/>
</dbReference>
<feature type="binding site" evidence="6">
    <location>
        <position position="275"/>
    </location>
    <ligand>
        <name>isopentenyl diphosphate</name>
        <dbReference type="ChEBI" id="CHEBI:128769"/>
    </ligand>
</feature>
<dbReference type="GO" id="GO:0016114">
    <property type="term" value="P:terpenoid biosynthetic process"/>
    <property type="evidence" value="ECO:0007669"/>
    <property type="project" value="UniProtKB-UniRule"/>
</dbReference>
<evidence type="ECO:0000259" key="7">
    <source>
        <dbReference type="PROSITE" id="PS50126"/>
    </source>
</evidence>
<dbReference type="Gene3D" id="2.40.50.140">
    <property type="entry name" value="Nucleic acid-binding proteins"/>
    <property type="match status" value="4"/>
</dbReference>
<evidence type="ECO:0000313" key="8">
    <source>
        <dbReference type="EMBL" id="HJC06930.1"/>
    </source>
</evidence>
<feature type="binding site" evidence="6">
    <location>
        <position position="233"/>
    </location>
    <ligand>
        <name>(2E)-4-hydroxy-3-methylbut-2-enyl diphosphate</name>
        <dbReference type="ChEBI" id="CHEBI:128753"/>
    </ligand>
</feature>
<dbReference type="AlphaFoldDB" id="A0A9D2N1N1"/>
<feature type="binding site" evidence="6">
    <location>
        <position position="135"/>
    </location>
    <ligand>
        <name>dimethylallyl diphosphate</name>
        <dbReference type="ChEBI" id="CHEBI:57623"/>
    </ligand>
</feature>
<proteinExistence type="inferred from homology"/>
<dbReference type="CDD" id="cd05687">
    <property type="entry name" value="S1_RPS1_repeat_ec1_hs1"/>
    <property type="match status" value="1"/>
</dbReference>
<dbReference type="GO" id="GO:0003676">
    <property type="term" value="F:nucleic acid binding"/>
    <property type="evidence" value="ECO:0007669"/>
    <property type="project" value="InterPro"/>
</dbReference>
<dbReference type="Pfam" id="PF02401">
    <property type="entry name" value="LYTB"/>
    <property type="match status" value="1"/>
</dbReference>
<dbReference type="GO" id="GO:0005840">
    <property type="term" value="C:ribosome"/>
    <property type="evidence" value="ECO:0007669"/>
    <property type="project" value="UniProtKB-KW"/>
</dbReference>
<feature type="binding site" evidence="6">
    <location>
        <position position="107"/>
    </location>
    <ligand>
        <name>[4Fe-4S] cluster</name>
        <dbReference type="ChEBI" id="CHEBI:49883"/>
    </ligand>
</feature>
<reference evidence="8" key="1">
    <citation type="journal article" date="2021" name="PeerJ">
        <title>Extensive microbial diversity within the chicken gut microbiome revealed by metagenomics and culture.</title>
        <authorList>
            <person name="Gilroy R."/>
            <person name="Ravi A."/>
            <person name="Getino M."/>
            <person name="Pursley I."/>
            <person name="Horton D.L."/>
            <person name="Alikhan N.F."/>
            <person name="Baker D."/>
            <person name="Gharbi K."/>
            <person name="Hall N."/>
            <person name="Watson M."/>
            <person name="Adriaenssens E.M."/>
            <person name="Foster-Nyarko E."/>
            <person name="Jarju S."/>
            <person name="Secka A."/>
            <person name="Antonio M."/>
            <person name="Oren A."/>
            <person name="Chaudhuri R.R."/>
            <person name="La Ragione R."/>
            <person name="Hildebrand F."/>
            <person name="Pallen M.J."/>
        </authorList>
    </citation>
    <scope>NUCLEOTIDE SEQUENCE</scope>
    <source>
        <strain evidence="8">CHK180-15479</strain>
    </source>
</reference>
<gene>
    <name evidence="6" type="primary">ispH</name>
    <name evidence="8" type="ORF">H9704_12405</name>
</gene>
<name>A0A9D2N1N1_9FIRM</name>
<feature type="binding site" evidence="6">
    <location>
        <position position="175"/>
    </location>
    <ligand>
        <name>(2E)-4-hydroxy-3-methylbut-2-enyl diphosphate</name>
        <dbReference type="ChEBI" id="CHEBI:128753"/>
    </ligand>
</feature>